<dbReference type="AlphaFoldDB" id="A0A815U5L6"/>
<evidence type="ECO:0000313" key="3">
    <source>
        <dbReference type="EMBL" id="CAF4374320.1"/>
    </source>
</evidence>
<proteinExistence type="predicted"/>
<protein>
    <recommendedName>
        <fullName evidence="5">Pentapeptide repeat-containing protein</fullName>
    </recommendedName>
</protein>
<organism evidence="2 4">
    <name type="scientific">Didymodactylos carnosus</name>
    <dbReference type="NCBI Taxonomy" id="1234261"/>
    <lineage>
        <taxon>Eukaryota</taxon>
        <taxon>Metazoa</taxon>
        <taxon>Spiralia</taxon>
        <taxon>Gnathifera</taxon>
        <taxon>Rotifera</taxon>
        <taxon>Eurotatoria</taxon>
        <taxon>Bdelloidea</taxon>
        <taxon>Philodinida</taxon>
        <taxon>Philodinidae</taxon>
        <taxon>Didymodactylos</taxon>
    </lineage>
</organism>
<name>A0A815U5L6_9BILA</name>
<evidence type="ECO:0000256" key="1">
    <source>
        <dbReference type="SAM" id="Phobius"/>
    </source>
</evidence>
<dbReference type="Proteomes" id="UP000681722">
    <property type="component" value="Unassembled WGS sequence"/>
</dbReference>
<dbReference type="InterPro" id="IPR001646">
    <property type="entry name" value="5peptide_repeat"/>
</dbReference>
<keyword evidence="1" id="KW-0812">Transmembrane</keyword>
<dbReference type="SUPFAM" id="SSF141571">
    <property type="entry name" value="Pentapeptide repeat-like"/>
    <property type="match status" value="1"/>
</dbReference>
<dbReference type="Pfam" id="PF00805">
    <property type="entry name" value="Pentapeptide"/>
    <property type="match status" value="1"/>
</dbReference>
<evidence type="ECO:0000313" key="4">
    <source>
        <dbReference type="Proteomes" id="UP000663829"/>
    </source>
</evidence>
<keyword evidence="1" id="KW-0472">Membrane</keyword>
<sequence length="458" mass="52870">MRSAPVANNTNVTDPMSVKTKSKCTSSLTRSKFEWIKLISTILVPLMIGVFTIVTTVQQIQTDGQNRLKDIQIAYDQRQHDLFLASESRREYLFDKYLNDVSYYVQLGENRSSTDKITIHSKTLAVFRQMDPRRKGDVIRSLLEQKLIYWQSNDQFDMSDNDLSYTEFDQMVTLDGLRLENLRLNNVKFINLHLRNCVFRNSILTGSNFTNSIITEIDFRNTELDHTDFTHTTITHTDFTSANLNRSNIRVDDEAGNIFDFIILPNGTYKLNNKKPIIKNGGGESEIHGWLIKHGEIVSINYHAENSKLKINDTAKYGDHYFSQKISNDEDDGAVIVQYIQLDNYYRLIKNEQAEYHLSAWLGGVTYREDYASIKWSFEPVMLSEDHGMLDPVTNLHRHNMTQLQYRCVNGFVPKHAMLFAICVYFYHFNTTDAAADSSGYSFVDEIQLYITAKAKPV</sequence>
<feature type="transmembrane region" description="Helical" evidence="1">
    <location>
        <begin position="35"/>
        <end position="57"/>
    </location>
</feature>
<dbReference type="EMBL" id="CAJOBC010088907">
    <property type="protein sequence ID" value="CAF4374320.1"/>
    <property type="molecule type" value="Genomic_DNA"/>
</dbReference>
<dbReference type="Proteomes" id="UP000663829">
    <property type="component" value="Unassembled WGS sequence"/>
</dbReference>
<evidence type="ECO:0000313" key="2">
    <source>
        <dbReference type="EMBL" id="CAF1514122.1"/>
    </source>
</evidence>
<dbReference type="PANTHER" id="PTHR42999">
    <property type="entry name" value="ANTIBIOTIC RESISTANCE PROTEIN MCBG"/>
    <property type="match status" value="1"/>
</dbReference>
<dbReference type="EMBL" id="CAJNOQ010023364">
    <property type="protein sequence ID" value="CAF1514122.1"/>
    <property type="molecule type" value="Genomic_DNA"/>
</dbReference>
<dbReference type="OrthoDB" id="10005413at2759"/>
<feature type="non-terminal residue" evidence="2">
    <location>
        <position position="1"/>
    </location>
</feature>
<reference evidence="2" key="1">
    <citation type="submission" date="2021-02" db="EMBL/GenBank/DDBJ databases">
        <authorList>
            <person name="Nowell W R."/>
        </authorList>
    </citation>
    <scope>NUCLEOTIDE SEQUENCE</scope>
</reference>
<keyword evidence="4" id="KW-1185">Reference proteome</keyword>
<gene>
    <name evidence="2" type="ORF">GPM918_LOCUS37245</name>
    <name evidence="3" type="ORF">SRO942_LOCUS38005</name>
</gene>
<dbReference type="Gene3D" id="2.160.20.80">
    <property type="entry name" value="E3 ubiquitin-protein ligase SopA"/>
    <property type="match status" value="1"/>
</dbReference>
<accession>A0A815U5L6</accession>
<dbReference type="PANTHER" id="PTHR42999:SF1">
    <property type="entry name" value="PENTAPEPTIDE REPEAT-CONTAINING PROTEIN"/>
    <property type="match status" value="1"/>
</dbReference>
<dbReference type="InterPro" id="IPR052949">
    <property type="entry name" value="PA_immunity-related"/>
</dbReference>
<evidence type="ECO:0008006" key="5">
    <source>
        <dbReference type="Google" id="ProtNLM"/>
    </source>
</evidence>
<comment type="caution">
    <text evidence="2">The sequence shown here is derived from an EMBL/GenBank/DDBJ whole genome shotgun (WGS) entry which is preliminary data.</text>
</comment>
<keyword evidence="1" id="KW-1133">Transmembrane helix</keyword>